<dbReference type="Proteomes" id="UP000799755">
    <property type="component" value="Unassembled WGS sequence"/>
</dbReference>
<dbReference type="EMBL" id="MU003522">
    <property type="protein sequence ID" value="KAF2466884.1"/>
    <property type="molecule type" value="Genomic_DNA"/>
</dbReference>
<organism evidence="1 2">
    <name type="scientific">Lindgomyces ingoldianus</name>
    <dbReference type="NCBI Taxonomy" id="673940"/>
    <lineage>
        <taxon>Eukaryota</taxon>
        <taxon>Fungi</taxon>
        <taxon>Dikarya</taxon>
        <taxon>Ascomycota</taxon>
        <taxon>Pezizomycotina</taxon>
        <taxon>Dothideomycetes</taxon>
        <taxon>Pleosporomycetidae</taxon>
        <taxon>Pleosporales</taxon>
        <taxon>Lindgomycetaceae</taxon>
        <taxon>Lindgomyces</taxon>
    </lineage>
</organism>
<reference evidence="1" key="1">
    <citation type="journal article" date="2020" name="Stud. Mycol.">
        <title>101 Dothideomycetes genomes: a test case for predicting lifestyles and emergence of pathogens.</title>
        <authorList>
            <person name="Haridas S."/>
            <person name="Albert R."/>
            <person name="Binder M."/>
            <person name="Bloem J."/>
            <person name="Labutti K."/>
            <person name="Salamov A."/>
            <person name="Andreopoulos B."/>
            <person name="Baker S."/>
            <person name="Barry K."/>
            <person name="Bills G."/>
            <person name="Bluhm B."/>
            <person name="Cannon C."/>
            <person name="Castanera R."/>
            <person name="Culley D."/>
            <person name="Daum C."/>
            <person name="Ezra D."/>
            <person name="Gonzalez J."/>
            <person name="Henrissat B."/>
            <person name="Kuo A."/>
            <person name="Liang C."/>
            <person name="Lipzen A."/>
            <person name="Lutzoni F."/>
            <person name="Magnuson J."/>
            <person name="Mondo S."/>
            <person name="Nolan M."/>
            <person name="Ohm R."/>
            <person name="Pangilinan J."/>
            <person name="Park H.-J."/>
            <person name="Ramirez L."/>
            <person name="Alfaro M."/>
            <person name="Sun H."/>
            <person name="Tritt A."/>
            <person name="Yoshinaga Y."/>
            <person name="Zwiers L.-H."/>
            <person name="Turgeon B."/>
            <person name="Goodwin S."/>
            <person name="Spatafora J."/>
            <person name="Crous P."/>
            <person name="Grigoriev I."/>
        </authorList>
    </citation>
    <scope>NUCLEOTIDE SEQUENCE</scope>
    <source>
        <strain evidence="1">ATCC 200398</strain>
    </source>
</reference>
<protein>
    <submittedName>
        <fullName evidence="1">Uncharacterized protein</fullName>
    </submittedName>
</protein>
<proteinExistence type="predicted"/>
<accession>A0ACB6QIV4</accession>
<evidence type="ECO:0000313" key="1">
    <source>
        <dbReference type="EMBL" id="KAF2466884.1"/>
    </source>
</evidence>
<keyword evidence="2" id="KW-1185">Reference proteome</keyword>
<gene>
    <name evidence="1" type="ORF">BDR25DRAFT_358945</name>
</gene>
<evidence type="ECO:0000313" key="2">
    <source>
        <dbReference type="Proteomes" id="UP000799755"/>
    </source>
</evidence>
<comment type="caution">
    <text evidence="1">The sequence shown here is derived from an EMBL/GenBank/DDBJ whole genome shotgun (WGS) entry which is preliminary data.</text>
</comment>
<sequence length="1263" mass="141178">MLLFKKRSFFLGQMLEISVCRADEMGNNHILNPELINFLSVKSISVNTLHKLNLSRKFGAREIGGVFFRYGHTISTLGAGNGYDWRPGLTFEECKTSSKATRLHLPNKGGGAFLFNSPLTAVRLDKFITPLNFNARAQLYLAATAINRNGPFTQHSQSIMAQYSKQPQQQMLGSLPMAIALDKSGSTYGKTLKTEIQVVEELCRLRFDTNKAPVHLLPWSGEALDPIKLPDDTEMMMQLQGEGLTDPSVLYSSDDCLAALKSCGIWFLLTDGQIYDSLVENFAVKTNEVCLQGTPCVIIVFGDASRSRPAASNISVGIAIYAVVPDCLFLFHDIPTGIVRVMQAKGKFKELLPTTGHDQIQPVVTKYTAWSELPRFSYQSLSGVGLNEARQLKADELQLQGGAVVKLSDLLSGKTDPGTVEQIMKDDDNLKSIVLASMTRGTGKDVEAWLQAQQMPLPKRTNYPRDIGGRAQRAIDNLLEALRFNAPADELSNLRAEARSAHENNLKEFCRTFNDEMNAEMPYRKMNNRLRQGVIMNKLKRRNAWEALNVGNDLDEPDTHESTLMRERDNADGLDVVCLPGFRRRKPVSEYRGQCMLCHSTSVLTLLLKSPPRVTTENFPREGTYAKLAFPLAMGNFAEMDLLSFFVCCDACAFHLQRVGVCPYKDTIIGALCLVCVGSNQATWLEGIDQAVRGRFDISDLLSICVAIIDKKLVENEVREASLEEKQLFRGCGQWAIRNLAQITEIPSTLSAAFGNEKEAVTKTTLSSLLSTDHFASPGNVDNVDLLLLRYPIPGFMALLRLLSLLYVQPDQMQTLLFQRVLFHVTELYISKKRSGDLQLPTMNQIGKVDIPVSELLSHDLLDPESLQLLRNQAEFEAIERQSGPAMAVFLHHLLTYGQVYPTPMACFNALKVSTTMKKVILMPLAISPGLAADLISQMARKRAKKLSNVYSGRSFPPNKIFPPETPVLYVKLQYHWLNSAVRSENLWRIMRGIPNYLFINIRIATGTQQRFPLLFLLLFQFRARFGRTTIRAHTFTVKVALIVGYCLKPFRLLLRGDWELTTVLDITLVGTDKCDVNGLREFPTLGRRVIVLLWLAVGDDVLRSHDEGNEAEYCPGVVVRPCRVELGKDSATYMALDLFHWVDVLEGLKAGTREWWLPPVSITQEVGNDAIGEVYRPENGAQAPLRLEHYRADIGCAIQGTTFGKCGAGNINSRQRPHPNLLPAARWSWSTAGKFEGYLDDGYIHMQQYMLPKTVLSPSFTL</sequence>
<name>A0ACB6QIV4_9PLEO</name>